<protein>
    <recommendedName>
        <fullName evidence="1">Chorismate-utilising enzyme C-terminal domain-containing protein</fullName>
    </recommendedName>
</protein>
<name>A0A381U1V5_9ZZZZ</name>
<accession>A0A381U1V5</accession>
<evidence type="ECO:0000313" key="2">
    <source>
        <dbReference type="EMBL" id="SVA22230.1"/>
    </source>
</evidence>
<dbReference type="InterPro" id="IPR005801">
    <property type="entry name" value="ADC_synthase"/>
</dbReference>
<dbReference type="InterPro" id="IPR015890">
    <property type="entry name" value="Chorismate_C"/>
</dbReference>
<reference evidence="2" key="1">
    <citation type="submission" date="2018-05" db="EMBL/GenBank/DDBJ databases">
        <authorList>
            <person name="Lanie J.A."/>
            <person name="Ng W.-L."/>
            <person name="Kazmierczak K.M."/>
            <person name="Andrzejewski T.M."/>
            <person name="Davidsen T.M."/>
            <person name="Wayne K.J."/>
            <person name="Tettelin H."/>
            <person name="Glass J.I."/>
            <person name="Rusch D."/>
            <person name="Podicherti R."/>
            <person name="Tsui H.-C.T."/>
            <person name="Winkler M.E."/>
        </authorList>
    </citation>
    <scope>NUCLEOTIDE SEQUENCE</scope>
</reference>
<organism evidence="2">
    <name type="scientific">marine metagenome</name>
    <dbReference type="NCBI Taxonomy" id="408172"/>
    <lineage>
        <taxon>unclassified sequences</taxon>
        <taxon>metagenomes</taxon>
        <taxon>ecological metagenomes</taxon>
    </lineage>
</organism>
<feature type="domain" description="Chorismate-utilising enzyme C-terminal" evidence="1">
    <location>
        <begin position="124"/>
        <end position="376"/>
    </location>
</feature>
<dbReference type="AlphaFoldDB" id="A0A381U1V5"/>
<proteinExistence type="predicted"/>
<dbReference type="EMBL" id="UINC01005582">
    <property type="protein sequence ID" value="SVA22230.1"/>
    <property type="molecule type" value="Genomic_DNA"/>
</dbReference>
<dbReference type="Pfam" id="PF00425">
    <property type="entry name" value="Chorismate_bind"/>
    <property type="match status" value="1"/>
</dbReference>
<dbReference type="Gene3D" id="3.60.120.10">
    <property type="entry name" value="Anthranilate synthase"/>
    <property type="match status" value="1"/>
</dbReference>
<gene>
    <name evidence="2" type="ORF">METZ01_LOCUS75084</name>
</gene>
<dbReference type="PANTHER" id="PTHR42839:SF2">
    <property type="entry name" value="ISOCHORISMATE SYNTHASE ENTC"/>
    <property type="match status" value="1"/>
</dbReference>
<dbReference type="PANTHER" id="PTHR42839">
    <property type="entry name" value="ISOCHORISMATE SYNTHASE ENTC"/>
    <property type="match status" value="1"/>
</dbReference>
<dbReference type="SUPFAM" id="SSF56322">
    <property type="entry name" value="ADC synthase"/>
    <property type="match status" value="1"/>
</dbReference>
<evidence type="ECO:0000259" key="1">
    <source>
        <dbReference type="Pfam" id="PF00425"/>
    </source>
</evidence>
<sequence>METMVDKKIDLKNLWSAAMAKNGSVAVWRCPRENVIHFLADLSESPEKGRIDLQNVEQGFLVSPFMNPEGNETLFLRSDVYANRMENGSWKMVHGTPTNSIQEGSTAIPYHLNTRPDTEISGEKDHFIKMVEKGITAINEGEFDKVVSARTYDEPLSENFNIIDQFNRLEKAYPDAFVSLVSILGKGTWMGATPELLIESSSVHFRTVSVAGTQPFPLDKDLSEAAWNQKEIEEQAMVSRYIVEQFKTIRLREFIESGPRSVRAGNMIHLKTEYTVDLNEVHFPELGTVMLHLLHPTSAVCGMPKFSALRFIAANEHLNREFYSGFLGPVNMDGVSRLYVNLRCMQILRTRAVLYAGSGITHDSVPEKEWDETALKCQTLLGVMNGDH</sequence>